<sequence>MEWITTFLEGLSFEALYGGILRFVFPILSILILGRCAKALLTFQREPEYWAYVVLPGGDRLPVTHWETLLGRGKNCDLVLDYPTISRSHAVLTRYDDGSWSISDVGSKGGVEVNGTAVRSCALEYGDTISLGGVKVTLVPFSREQESRQAAARTLAGRQIRPAITLFYLTLFQVLTMMQLLFQVKPAETPTVALAFGSLTALQWLLFWAMRAFRRTGYEIETIAFYLTTLGFAVIASSAPGEMFKQLLCVGMGLVLFLVVGWSLRDLERAKKIRYLASAAGIGLLLVNLVFGTEQYGAKNWIFIGGMSFQPSELVKVCFIFAGASTMDRLMTKRNLWLFIVYSGFICGCLALMNDFGTALIFFVTFLVIAYLRSGDFATLSLICAGTGFAGILAVRFRPYALRRFASWGHIWEDPLGAGYQQTRAMMCLASGGLLGLGVGCGRLRYVAAADTDLVFAFVAEEWGLIVAVLTVLAIVCLGVFVVRSASVGRSSFYTISACAAVSIFMTQVVLNVFGTMDFLPLTGVTFPFVSNGGSSMISAWGLLAFIKACDTRQNASFAIKLAGHGGEEEDA</sequence>
<comment type="caution">
    <text evidence="8">The sequence shown here is derived from an EMBL/GenBank/DDBJ whole genome shotgun (WGS) entry which is preliminary data.</text>
</comment>
<feature type="transmembrane region" description="Helical" evidence="6">
    <location>
        <begin position="303"/>
        <end position="324"/>
    </location>
</feature>
<evidence type="ECO:0000313" key="8">
    <source>
        <dbReference type="EMBL" id="HIS64563.1"/>
    </source>
</evidence>
<dbReference type="SUPFAM" id="SSF49879">
    <property type="entry name" value="SMAD/FHA domain"/>
    <property type="match status" value="1"/>
</dbReference>
<reference evidence="8" key="2">
    <citation type="journal article" date="2021" name="PeerJ">
        <title>Extensive microbial diversity within the chicken gut microbiome revealed by metagenomics and culture.</title>
        <authorList>
            <person name="Gilroy R."/>
            <person name="Ravi A."/>
            <person name="Getino M."/>
            <person name="Pursley I."/>
            <person name="Horton D.L."/>
            <person name="Alikhan N.F."/>
            <person name="Baker D."/>
            <person name="Gharbi K."/>
            <person name="Hall N."/>
            <person name="Watson M."/>
            <person name="Adriaenssens E.M."/>
            <person name="Foster-Nyarko E."/>
            <person name="Jarju S."/>
            <person name="Secka A."/>
            <person name="Antonio M."/>
            <person name="Oren A."/>
            <person name="Chaudhuri R.R."/>
            <person name="La Ragione R."/>
            <person name="Hildebrand F."/>
            <person name="Pallen M.J."/>
        </authorList>
    </citation>
    <scope>NUCLEOTIDE SEQUENCE</scope>
    <source>
        <strain evidence="8">ChiBcec16-1751</strain>
    </source>
</reference>
<keyword evidence="2 6" id="KW-0812">Transmembrane</keyword>
<dbReference type="GO" id="GO:0015648">
    <property type="term" value="F:lipid-linked peptidoglycan transporter activity"/>
    <property type="evidence" value="ECO:0007669"/>
    <property type="project" value="TreeGrafter"/>
</dbReference>
<dbReference type="GO" id="GO:0051301">
    <property type="term" value="P:cell division"/>
    <property type="evidence" value="ECO:0007669"/>
    <property type="project" value="InterPro"/>
</dbReference>
<feature type="transmembrane region" description="Helical" evidence="6">
    <location>
        <begin position="495"/>
        <end position="515"/>
    </location>
</feature>
<dbReference type="InterPro" id="IPR000253">
    <property type="entry name" value="FHA_dom"/>
</dbReference>
<protein>
    <submittedName>
        <fullName evidence="8">FtsW/RodA/SpoVE family cell cycle protein</fullName>
    </submittedName>
</protein>
<evidence type="ECO:0000256" key="4">
    <source>
        <dbReference type="ARBA" id="ARBA00022989"/>
    </source>
</evidence>
<dbReference type="EMBL" id="DVJJ01000067">
    <property type="protein sequence ID" value="HIS64563.1"/>
    <property type="molecule type" value="Genomic_DNA"/>
</dbReference>
<organism evidence="8 9">
    <name type="scientific">Candidatus Avoscillospira avistercoris</name>
    <dbReference type="NCBI Taxonomy" id="2840707"/>
    <lineage>
        <taxon>Bacteria</taxon>
        <taxon>Bacillati</taxon>
        <taxon>Bacillota</taxon>
        <taxon>Clostridia</taxon>
        <taxon>Eubacteriales</taxon>
        <taxon>Oscillospiraceae</taxon>
        <taxon>Oscillospiraceae incertae sedis</taxon>
        <taxon>Candidatus Avoscillospira</taxon>
    </lineage>
</organism>
<dbReference type="GO" id="GO:0005886">
    <property type="term" value="C:plasma membrane"/>
    <property type="evidence" value="ECO:0007669"/>
    <property type="project" value="TreeGrafter"/>
</dbReference>
<proteinExistence type="predicted"/>
<feature type="transmembrane region" description="Helical" evidence="6">
    <location>
        <begin position="375"/>
        <end position="395"/>
    </location>
</feature>
<dbReference type="Pfam" id="PF01098">
    <property type="entry name" value="FTSW_RODA_SPOVE"/>
    <property type="match status" value="1"/>
</dbReference>
<evidence type="ECO:0000256" key="1">
    <source>
        <dbReference type="ARBA" id="ARBA00004141"/>
    </source>
</evidence>
<dbReference type="Gene3D" id="2.60.200.20">
    <property type="match status" value="1"/>
</dbReference>
<dbReference type="CDD" id="cd00060">
    <property type="entry name" value="FHA"/>
    <property type="match status" value="1"/>
</dbReference>
<feature type="transmembrane region" description="Helical" evidence="6">
    <location>
        <begin position="222"/>
        <end position="239"/>
    </location>
</feature>
<dbReference type="PANTHER" id="PTHR30474:SF3">
    <property type="entry name" value="PEPTIDOGLYCAN GLYCOSYLTRANSFERASE RODA"/>
    <property type="match status" value="1"/>
</dbReference>
<dbReference type="PROSITE" id="PS50006">
    <property type="entry name" value="FHA_DOMAIN"/>
    <property type="match status" value="1"/>
</dbReference>
<dbReference type="PANTHER" id="PTHR30474">
    <property type="entry name" value="CELL CYCLE PROTEIN"/>
    <property type="match status" value="1"/>
</dbReference>
<feature type="transmembrane region" description="Helical" evidence="6">
    <location>
        <begin position="190"/>
        <end position="210"/>
    </location>
</feature>
<dbReference type="AlphaFoldDB" id="A0A9D1F911"/>
<reference evidence="8" key="1">
    <citation type="submission" date="2020-10" db="EMBL/GenBank/DDBJ databases">
        <authorList>
            <person name="Gilroy R."/>
        </authorList>
    </citation>
    <scope>NUCLEOTIDE SEQUENCE</scope>
    <source>
        <strain evidence="8">ChiBcec16-1751</strain>
    </source>
</reference>
<feature type="transmembrane region" description="Helical" evidence="6">
    <location>
        <begin position="527"/>
        <end position="547"/>
    </location>
</feature>
<dbReference type="GO" id="GO:0032153">
    <property type="term" value="C:cell division site"/>
    <property type="evidence" value="ECO:0007669"/>
    <property type="project" value="TreeGrafter"/>
</dbReference>
<dbReference type="Proteomes" id="UP000886741">
    <property type="component" value="Unassembled WGS sequence"/>
</dbReference>
<keyword evidence="5 6" id="KW-0472">Membrane</keyword>
<feature type="transmembrane region" description="Helical" evidence="6">
    <location>
        <begin position="245"/>
        <end position="264"/>
    </location>
</feature>
<gene>
    <name evidence="8" type="ORF">IAA83_04225</name>
</gene>
<keyword evidence="3" id="KW-0133">Cell shape</keyword>
<feature type="transmembrane region" description="Helical" evidence="6">
    <location>
        <begin position="15"/>
        <end position="34"/>
    </location>
</feature>
<dbReference type="SMART" id="SM00240">
    <property type="entry name" value="FHA"/>
    <property type="match status" value="1"/>
</dbReference>
<evidence type="ECO:0000256" key="2">
    <source>
        <dbReference type="ARBA" id="ARBA00022692"/>
    </source>
</evidence>
<evidence type="ECO:0000256" key="3">
    <source>
        <dbReference type="ARBA" id="ARBA00022960"/>
    </source>
</evidence>
<dbReference type="Pfam" id="PF00498">
    <property type="entry name" value="FHA"/>
    <property type="match status" value="1"/>
</dbReference>
<comment type="subcellular location">
    <subcellularLocation>
        <location evidence="1">Membrane</location>
        <topology evidence="1">Multi-pass membrane protein</topology>
    </subcellularLocation>
</comment>
<evidence type="ECO:0000256" key="6">
    <source>
        <dbReference type="SAM" id="Phobius"/>
    </source>
</evidence>
<keyword evidence="4 6" id="KW-1133">Transmembrane helix</keyword>
<dbReference type="InterPro" id="IPR001182">
    <property type="entry name" value="FtsW/RodA"/>
</dbReference>
<accession>A0A9D1F911</accession>
<feature type="transmembrane region" description="Helical" evidence="6">
    <location>
        <begin position="463"/>
        <end position="483"/>
    </location>
</feature>
<evidence type="ECO:0000313" key="9">
    <source>
        <dbReference type="Proteomes" id="UP000886741"/>
    </source>
</evidence>
<evidence type="ECO:0000259" key="7">
    <source>
        <dbReference type="PROSITE" id="PS50006"/>
    </source>
</evidence>
<dbReference type="GO" id="GO:0008360">
    <property type="term" value="P:regulation of cell shape"/>
    <property type="evidence" value="ECO:0007669"/>
    <property type="project" value="UniProtKB-KW"/>
</dbReference>
<feature type="transmembrane region" description="Helical" evidence="6">
    <location>
        <begin position="273"/>
        <end position="291"/>
    </location>
</feature>
<feature type="transmembrane region" description="Helical" evidence="6">
    <location>
        <begin position="425"/>
        <end position="448"/>
    </location>
</feature>
<evidence type="ECO:0000256" key="5">
    <source>
        <dbReference type="ARBA" id="ARBA00023136"/>
    </source>
</evidence>
<name>A0A9D1F911_9FIRM</name>
<dbReference type="InterPro" id="IPR008984">
    <property type="entry name" value="SMAD_FHA_dom_sf"/>
</dbReference>
<feature type="domain" description="FHA" evidence="7">
    <location>
        <begin position="68"/>
        <end position="118"/>
    </location>
</feature>
<feature type="transmembrane region" description="Helical" evidence="6">
    <location>
        <begin position="163"/>
        <end position="184"/>
    </location>
</feature>
<feature type="transmembrane region" description="Helical" evidence="6">
    <location>
        <begin position="336"/>
        <end position="369"/>
    </location>
</feature>